<evidence type="ECO:0000313" key="1">
    <source>
        <dbReference type="EMBL" id="CAK6958217.1"/>
    </source>
</evidence>
<organism evidence="1 2">
    <name type="scientific">Scomber scombrus</name>
    <name type="common">Atlantic mackerel</name>
    <name type="synonym">Scomber vernalis</name>
    <dbReference type="NCBI Taxonomy" id="13677"/>
    <lineage>
        <taxon>Eukaryota</taxon>
        <taxon>Metazoa</taxon>
        <taxon>Chordata</taxon>
        <taxon>Craniata</taxon>
        <taxon>Vertebrata</taxon>
        <taxon>Euteleostomi</taxon>
        <taxon>Actinopterygii</taxon>
        <taxon>Neopterygii</taxon>
        <taxon>Teleostei</taxon>
        <taxon>Neoteleostei</taxon>
        <taxon>Acanthomorphata</taxon>
        <taxon>Pelagiaria</taxon>
        <taxon>Scombriformes</taxon>
        <taxon>Scombridae</taxon>
        <taxon>Scomber</taxon>
    </lineage>
</organism>
<accession>A0AAV1NI38</accession>
<keyword evidence="2" id="KW-1185">Reference proteome</keyword>
<gene>
    <name evidence="1" type="ORF">FSCOSCO3_A030280</name>
</gene>
<dbReference type="AlphaFoldDB" id="A0AAV1NI38"/>
<reference evidence="1 2" key="1">
    <citation type="submission" date="2024-01" db="EMBL/GenBank/DDBJ databases">
        <authorList>
            <person name="Alioto T."/>
            <person name="Alioto T."/>
            <person name="Gomez Garrido J."/>
        </authorList>
    </citation>
    <scope>NUCLEOTIDE SEQUENCE [LARGE SCALE GENOMIC DNA]</scope>
</reference>
<protein>
    <submittedName>
        <fullName evidence="1">Uncharacterized protein</fullName>
    </submittedName>
</protein>
<sequence>MDDAIIHRRWLSGIADGHHIGDVPPRFLVSCQPVACTFCYLPPELKVKILNQ</sequence>
<proteinExistence type="predicted"/>
<comment type="caution">
    <text evidence="1">The sequence shown here is derived from an EMBL/GenBank/DDBJ whole genome shotgun (WGS) entry which is preliminary data.</text>
</comment>
<dbReference type="Proteomes" id="UP001314229">
    <property type="component" value="Unassembled WGS sequence"/>
</dbReference>
<evidence type="ECO:0000313" key="2">
    <source>
        <dbReference type="Proteomes" id="UP001314229"/>
    </source>
</evidence>
<dbReference type="EMBL" id="CAWUFR010000033">
    <property type="protein sequence ID" value="CAK6958217.1"/>
    <property type="molecule type" value="Genomic_DNA"/>
</dbReference>
<name>A0AAV1NI38_SCOSC</name>